<dbReference type="GO" id="GO:0008270">
    <property type="term" value="F:zinc ion binding"/>
    <property type="evidence" value="ECO:0007669"/>
    <property type="project" value="UniProtKB-KW"/>
</dbReference>
<keyword evidence="5" id="KW-1185">Reference proteome</keyword>
<gene>
    <name evidence="4" type="ORF">HNY73_017817</name>
</gene>
<keyword evidence="1" id="KW-0862">Zinc</keyword>
<evidence type="ECO:0000313" key="4">
    <source>
        <dbReference type="EMBL" id="KAF8770262.1"/>
    </source>
</evidence>
<reference evidence="4" key="1">
    <citation type="journal article" date="2020" name="bioRxiv">
        <title>Chromosome-level reference genome of the European wasp spider Argiope bruennichi: a resource for studies on range expansion and evolutionary adaptation.</title>
        <authorList>
            <person name="Sheffer M.M."/>
            <person name="Hoppe A."/>
            <person name="Krehenwinkel H."/>
            <person name="Uhl G."/>
            <person name="Kuss A.W."/>
            <person name="Jensen L."/>
            <person name="Jensen C."/>
            <person name="Gillespie R.G."/>
            <person name="Hoff K.J."/>
            <person name="Prost S."/>
        </authorList>
    </citation>
    <scope>NUCLEOTIDE SEQUENCE</scope>
</reference>
<sequence length="647" mass="73824">MCEFENNIKLSWLLVSQFVSWDFCRYMCEQNENETWEPDVLTFLRNMVVERTEKAASDITKHEMVARFVMEARTIRTIARMPFIQELSKKVIEKCPELKSAVANLLFDLQRLLNSFEESKDPQKREKILITMTREVNKFNAEACKNLPLPNLLQVIQTWLQAEYQVQLLKADIKKNIENVELFQKVVDCLHEEKITSEEAKVIARTLYEDKSLKRIFLLNNSETETDIDSQSQSLSIQPYQVPPRQLTPPQSAHVSSHFKLPSPVHHIEPDNTTRSFTFNPALSSPSPPHLEPANISLHDSFNPSSPEEPLEDVQQYKVSDDVQDLGLLNPTKSYFFKPSTEPQIGTTNFSKKPFMHDIDPVSLCSSDSDSSEITSATSTSRNKRRWKKLLEEFRLEDDFSEDDSPSVSKKTRTPKVVVDSPVQNSFVNCDDEDTSDCDKNADLKFLTPTMFKSDYVDKNPARAVLLSDNESFNSSITTAPTNSQEDDPTFVLTKSRNKAVPAKDSHILPPKKRLKTTKSTAKNKPMSRILARISEEPEAPKQVTLRRFGFAPNAASSVKSATERAARSKKKTIKLFDNDIPTTRSSDESSLFQINTRSSKKKNLQQKTINLGNKKRCEECKTTFRTPTELKKHIFVVHTVEDLSDD</sequence>
<feature type="compositionally biased region" description="Polar residues" evidence="2">
    <location>
        <begin position="275"/>
        <end position="285"/>
    </location>
</feature>
<accession>A0A8T0EAZ2</accession>
<reference evidence="4" key="2">
    <citation type="submission" date="2020-06" db="EMBL/GenBank/DDBJ databases">
        <authorList>
            <person name="Sheffer M."/>
        </authorList>
    </citation>
    <scope>NUCLEOTIDE SEQUENCE</scope>
</reference>
<dbReference type="PROSITE" id="PS50157">
    <property type="entry name" value="ZINC_FINGER_C2H2_2"/>
    <property type="match status" value="1"/>
</dbReference>
<protein>
    <recommendedName>
        <fullName evidence="3">C2H2-type domain-containing protein</fullName>
    </recommendedName>
</protein>
<evidence type="ECO:0000256" key="2">
    <source>
        <dbReference type="SAM" id="MobiDB-lite"/>
    </source>
</evidence>
<dbReference type="AlphaFoldDB" id="A0A8T0EAZ2"/>
<comment type="caution">
    <text evidence="4">The sequence shown here is derived from an EMBL/GenBank/DDBJ whole genome shotgun (WGS) entry which is preliminary data.</text>
</comment>
<evidence type="ECO:0000259" key="3">
    <source>
        <dbReference type="PROSITE" id="PS50157"/>
    </source>
</evidence>
<evidence type="ECO:0000313" key="5">
    <source>
        <dbReference type="Proteomes" id="UP000807504"/>
    </source>
</evidence>
<dbReference type="PROSITE" id="PS00028">
    <property type="entry name" value="ZINC_FINGER_C2H2_1"/>
    <property type="match status" value="1"/>
</dbReference>
<name>A0A8T0EAZ2_ARGBR</name>
<evidence type="ECO:0000256" key="1">
    <source>
        <dbReference type="PROSITE-ProRule" id="PRU00042"/>
    </source>
</evidence>
<feature type="region of interest" description="Disordered" evidence="2">
    <location>
        <begin position="275"/>
        <end position="310"/>
    </location>
</feature>
<keyword evidence="1" id="KW-0863">Zinc-finger</keyword>
<dbReference type="Proteomes" id="UP000807504">
    <property type="component" value="Unassembled WGS sequence"/>
</dbReference>
<proteinExistence type="predicted"/>
<dbReference type="EMBL" id="JABXBU010002228">
    <property type="protein sequence ID" value="KAF8770262.1"/>
    <property type="molecule type" value="Genomic_DNA"/>
</dbReference>
<organism evidence="4 5">
    <name type="scientific">Argiope bruennichi</name>
    <name type="common">Wasp spider</name>
    <name type="synonym">Aranea bruennichi</name>
    <dbReference type="NCBI Taxonomy" id="94029"/>
    <lineage>
        <taxon>Eukaryota</taxon>
        <taxon>Metazoa</taxon>
        <taxon>Ecdysozoa</taxon>
        <taxon>Arthropoda</taxon>
        <taxon>Chelicerata</taxon>
        <taxon>Arachnida</taxon>
        <taxon>Araneae</taxon>
        <taxon>Araneomorphae</taxon>
        <taxon>Entelegynae</taxon>
        <taxon>Araneoidea</taxon>
        <taxon>Araneidae</taxon>
        <taxon>Argiope</taxon>
    </lineage>
</organism>
<feature type="domain" description="C2H2-type" evidence="3">
    <location>
        <begin position="616"/>
        <end position="644"/>
    </location>
</feature>
<keyword evidence="1" id="KW-0479">Metal-binding</keyword>
<dbReference type="InterPro" id="IPR013087">
    <property type="entry name" value="Znf_C2H2_type"/>
</dbReference>